<feature type="region of interest" description="Disordered" evidence="4">
    <location>
        <begin position="161"/>
        <end position="247"/>
    </location>
</feature>
<dbReference type="Proteomes" id="UP000887572">
    <property type="component" value="Unplaced"/>
</dbReference>
<proteinExistence type="inferred from homology"/>
<evidence type="ECO:0000256" key="3">
    <source>
        <dbReference type="PROSITE-ProRule" id="PRU01379"/>
    </source>
</evidence>
<protein>
    <submittedName>
        <fullName evidence="7">Peptidase M14 carboxypeptidase A domain-containing protein</fullName>
    </submittedName>
</protein>
<dbReference type="Gene3D" id="3.40.630.10">
    <property type="entry name" value="Zn peptidases"/>
    <property type="match status" value="1"/>
</dbReference>
<comment type="cofactor">
    <cofactor evidence="1">
        <name>Zn(2+)</name>
        <dbReference type="ChEBI" id="CHEBI:29105"/>
    </cofactor>
</comment>
<feature type="compositionally biased region" description="Polar residues" evidence="4">
    <location>
        <begin position="161"/>
        <end position="171"/>
    </location>
</feature>
<dbReference type="GO" id="GO:0008270">
    <property type="term" value="F:zinc ion binding"/>
    <property type="evidence" value="ECO:0007669"/>
    <property type="project" value="InterPro"/>
</dbReference>
<evidence type="ECO:0000256" key="1">
    <source>
        <dbReference type="ARBA" id="ARBA00001947"/>
    </source>
</evidence>
<dbReference type="WBParaSite" id="Gr19_v10_g7739.t1">
    <property type="protein sequence ID" value="Gr19_v10_g7739.t1"/>
    <property type="gene ID" value="Gr19_v10_g7739"/>
</dbReference>
<feature type="active site" description="Proton donor/acceptor" evidence="3">
    <location>
        <position position="66"/>
    </location>
</feature>
<feature type="compositionally biased region" description="Low complexity" evidence="4">
    <location>
        <begin position="232"/>
        <end position="244"/>
    </location>
</feature>
<feature type="domain" description="Peptidase M14" evidence="5">
    <location>
        <begin position="1"/>
        <end position="103"/>
    </location>
</feature>
<feature type="region of interest" description="Disordered" evidence="4">
    <location>
        <begin position="120"/>
        <end position="147"/>
    </location>
</feature>
<dbReference type="GO" id="GO:0006508">
    <property type="term" value="P:proteolysis"/>
    <property type="evidence" value="ECO:0007669"/>
    <property type="project" value="InterPro"/>
</dbReference>
<dbReference type="InterPro" id="IPR000834">
    <property type="entry name" value="Peptidase_M14"/>
</dbReference>
<dbReference type="PANTHER" id="PTHR11705:SF133">
    <property type="entry name" value="PEPTIDASE M14 CARBOXYPEPTIDASE A DOMAIN-CONTAINING PROTEIN"/>
    <property type="match status" value="1"/>
</dbReference>
<feature type="compositionally biased region" description="Low complexity" evidence="4">
    <location>
        <begin position="199"/>
        <end position="210"/>
    </location>
</feature>
<keyword evidence="6" id="KW-1185">Reference proteome</keyword>
<feature type="compositionally biased region" description="Polar residues" evidence="4">
    <location>
        <begin position="211"/>
        <end position="222"/>
    </location>
</feature>
<dbReference type="GO" id="GO:0005615">
    <property type="term" value="C:extracellular space"/>
    <property type="evidence" value="ECO:0007669"/>
    <property type="project" value="TreeGrafter"/>
</dbReference>
<sequence>MRANIHLVNDNMTKRPLSLRAVQSLKRLYGTEYKVGSGADLLYEASGASHDFAKGSLNIPYSFLVELRPQNTLHSTGFLLPEAEIMDTAEETWEAVKVVADEVLQRFGPFGEERKAWNVSTTLPPQTTSTTPTETAPTTSTTTTTTTTKITKKLTTMAAKSTTKWRTTISSKMGAKERTTRRQSKANKHTFKPNTIGATTKTLSKTITSTADPSDSVRNAKSGTKMGKQRPTTSTSSSSATSSAENGNERKTIVNVKICTGGRSGVIPPFPSPSPYSGEEGEAGEGGTIMEILLPQTPRRLIKCRDWSAYCKWWRMHSLCSDPRVTKMCTLSCLIECQI</sequence>
<feature type="compositionally biased region" description="Basic residues" evidence="4">
    <location>
        <begin position="181"/>
        <end position="191"/>
    </location>
</feature>
<evidence type="ECO:0000256" key="2">
    <source>
        <dbReference type="ARBA" id="ARBA00005988"/>
    </source>
</evidence>
<evidence type="ECO:0000313" key="6">
    <source>
        <dbReference type="Proteomes" id="UP000887572"/>
    </source>
</evidence>
<dbReference type="PANTHER" id="PTHR11705">
    <property type="entry name" value="PROTEASE FAMILY M14 CARBOXYPEPTIDASE A,B"/>
    <property type="match status" value="1"/>
</dbReference>
<dbReference type="PROSITE" id="PS52035">
    <property type="entry name" value="PEPTIDASE_M14"/>
    <property type="match status" value="1"/>
</dbReference>
<evidence type="ECO:0000256" key="4">
    <source>
        <dbReference type="SAM" id="MobiDB-lite"/>
    </source>
</evidence>
<evidence type="ECO:0000313" key="7">
    <source>
        <dbReference type="WBParaSite" id="Gr19_v10_g7739.t1"/>
    </source>
</evidence>
<comment type="similarity">
    <text evidence="2 3">Belongs to the peptidase M14 family.</text>
</comment>
<accession>A0A914I6E6</accession>
<dbReference type="AlphaFoldDB" id="A0A914I6E6"/>
<evidence type="ECO:0000259" key="5">
    <source>
        <dbReference type="PROSITE" id="PS52035"/>
    </source>
</evidence>
<dbReference type="GO" id="GO:0004181">
    <property type="term" value="F:metallocarboxypeptidase activity"/>
    <property type="evidence" value="ECO:0007669"/>
    <property type="project" value="InterPro"/>
</dbReference>
<dbReference type="Pfam" id="PF00246">
    <property type="entry name" value="Peptidase_M14"/>
    <property type="match status" value="1"/>
</dbReference>
<organism evidence="6 7">
    <name type="scientific">Globodera rostochiensis</name>
    <name type="common">Golden nematode worm</name>
    <name type="synonym">Heterodera rostochiensis</name>
    <dbReference type="NCBI Taxonomy" id="31243"/>
    <lineage>
        <taxon>Eukaryota</taxon>
        <taxon>Metazoa</taxon>
        <taxon>Ecdysozoa</taxon>
        <taxon>Nematoda</taxon>
        <taxon>Chromadorea</taxon>
        <taxon>Rhabditida</taxon>
        <taxon>Tylenchina</taxon>
        <taxon>Tylenchomorpha</taxon>
        <taxon>Tylenchoidea</taxon>
        <taxon>Heteroderidae</taxon>
        <taxon>Heteroderinae</taxon>
        <taxon>Globodera</taxon>
    </lineage>
</organism>
<dbReference type="SUPFAM" id="SSF53187">
    <property type="entry name" value="Zn-dependent exopeptidases"/>
    <property type="match status" value="1"/>
</dbReference>
<reference evidence="7" key="1">
    <citation type="submission" date="2022-11" db="UniProtKB">
        <authorList>
            <consortium name="WormBaseParasite"/>
        </authorList>
    </citation>
    <scope>IDENTIFICATION</scope>
</reference>
<name>A0A914I6E6_GLORO</name>